<evidence type="ECO:0000256" key="2">
    <source>
        <dbReference type="ARBA" id="ARBA00010290"/>
    </source>
</evidence>
<keyword evidence="10" id="KW-0449">Lipoprotein</keyword>
<gene>
    <name evidence="14" type="ORF">ACA1_092970</name>
</gene>
<keyword evidence="7" id="KW-0653">Protein transport</keyword>
<dbReference type="OrthoDB" id="24754at2759"/>
<evidence type="ECO:0000256" key="5">
    <source>
        <dbReference type="ARBA" id="ARBA00022741"/>
    </source>
</evidence>
<evidence type="ECO:0000256" key="11">
    <source>
        <dbReference type="PIRSR" id="PIRSR606689-1"/>
    </source>
</evidence>
<dbReference type="STRING" id="1257118.L8GIE9"/>
<dbReference type="KEGG" id="acan:ACA1_092970"/>
<comment type="subcellular location">
    <subcellularLocation>
        <location evidence="1">Golgi apparatus</location>
    </subcellularLocation>
</comment>
<evidence type="ECO:0000256" key="1">
    <source>
        <dbReference type="ARBA" id="ARBA00004555"/>
    </source>
</evidence>
<dbReference type="PROSITE" id="PS51417">
    <property type="entry name" value="ARF"/>
    <property type="match status" value="1"/>
</dbReference>
<dbReference type="GO" id="GO:0005794">
    <property type="term" value="C:Golgi apparatus"/>
    <property type="evidence" value="ECO:0007669"/>
    <property type="project" value="UniProtKB-SubCell"/>
</dbReference>
<evidence type="ECO:0000313" key="14">
    <source>
        <dbReference type="EMBL" id="ELR12762.1"/>
    </source>
</evidence>
<keyword evidence="4" id="KW-0519">Myristate</keyword>
<sequence>MGLSLTKMLATWWWYGEEVRVLMVGLDAAGKTTILYKMKFGEVVQTTPTIGFNVETVEYKNLKFNVWDVGGQDKIRKLWRFYYENARGIIYVVDANDHTRVEQAKGELDVLLNEPLLRDASLLVFANKQDLPQALSVAEITEKLGLNNVRGRQWKVQGSIATSGEGLYEGFDWLANNLPAATAS</sequence>
<dbReference type="OMA" id="HYYANTN"/>
<dbReference type="AlphaFoldDB" id="L8GIE9"/>
<dbReference type="InterPro" id="IPR005225">
    <property type="entry name" value="Small_GTP-bd"/>
</dbReference>
<keyword evidence="9 11" id="KW-0342">GTP-binding</keyword>
<dbReference type="GO" id="GO:0015031">
    <property type="term" value="P:protein transport"/>
    <property type="evidence" value="ECO:0007669"/>
    <property type="project" value="UniProtKB-KW"/>
</dbReference>
<name>L8GIE9_ACACF</name>
<dbReference type="SMART" id="SM00177">
    <property type="entry name" value="ARF"/>
    <property type="match status" value="1"/>
</dbReference>
<feature type="binding site" evidence="12">
    <location>
        <position position="32"/>
    </location>
    <ligand>
        <name>Mg(2+)</name>
        <dbReference type="ChEBI" id="CHEBI:18420"/>
    </ligand>
</feature>
<protein>
    <submittedName>
        <fullName evidence="14">ADPribosylation factor 1, putative</fullName>
    </submittedName>
</protein>
<evidence type="ECO:0000256" key="10">
    <source>
        <dbReference type="ARBA" id="ARBA00023288"/>
    </source>
</evidence>
<dbReference type="GO" id="GO:0005525">
    <property type="term" value="F:GTP binding"/>
    <property type="evidence" value="ECO:0007669"/>
    <property type="project" value="UniProtKB-KW"/>
</dbReference>
<feature type="binding site" evidence="11">
    <location>
        <begin position="25"/>
        <end position="32"/>
    </location>
    <ligand>
        <name>GTP</name>
        <dbReference type="ChEBI" id="CHEBI:37565"/>
    </ligand>
</feature>
<dbReference type="SMART" id="SM00175">
    <property type="entry name" value="RAB"/>
    <property type="match status" value="1"/>
</dbReference>
<evidence type="ECO:0000256" key="7">
    <source>
        <dbReference type="ARBA" id="ARBA00022927"/>
    </source>
</evidence>
<dbReference type="RefSeq" id="XP_004334775.1">
    <property type="nucleotide sequence ID" value="XM_004334727.1"/>
</dbReference>
<accession>L8GIE9</accession>
<dbReference type="SMART" id="SM00178">
    <property type="entry name" value="SAR"/>
    <property type="match status" value="1"/>
</dbReference>
<evidence type="ECO:0000256" key="6">
    <source>
        <dbReference type="ARBA" id="ARBA00022892"/>
    </source>
</evidence>
<keyword evidence="12" id="KW-0460">Magnesium</keyword>
<dbReference type="GO" id="GO:0003924">
    <property type="term" value="F:GTPase activity"/>
    <property type="evidence" value="ECO:0007669"/>
    <property type="project" value="InterPro"/>
</dbReference>
<dbReference type="FunFam" id="3.40.50.300:FF:003500">
    <property type="entry name" value="ADP-ribosylation factor 1"/>
    <property type="match status" value="1"/>
</dbReference>
<evidence type="ECO:0000256" key="12">
    <source>
        <dbReference type="PIRSR" id="PIRSR606689-2"/>
    </source>
</evidence>
<dbReference type="Pfam" id="PF00025">
    <property type="entry name" value="Arf"/>
    <property type="match status" value="1"/>
</dbReference>
<feature type="binding site" evidence="11">
    <location>
        <position position="71"/>
    </location>
    <ligand>
        <name>GTP</name>
        <dbReference type="ChEBI" id="CHEBI:37565"/>
    </ligand>
</feature>
<feature type="binding site" evidence="12">
    <location>
        <position position="49"/>
    </location>
    <ligand>
        <name>Mg(2+)</name>
        <dbReference type="ChEBI" id="CHEBI:18420"/>
    </ligand>
</feature>
<dbReference type="GO" id="GO:0016192">
    <property type="term" value="P:vesicle-mediated transport"/>
    <property type="evidence" value="ECO:0007669"/>
    <property type="project" value="UniProtKB-KW"/>
</dbReference>
<dbReference type="PANTHER" id="PTHR11711">
    <property type="entry name" value="ADP RIBOSYLATION FACTOR-RELATED"/>
    <property type="match status" value="1"/>
</dbReference>
<dbReference type="SUPFAM" id="SSF52540">
    <property type="entry name" value="P-loop containing nucleoside triphosphate hydrolases"/>
    <property type="match status" value="1"/>
</dbReference>
<organism evidence="14 15">
    <name type="scientific">Acanthamoeba castellanii (strain ATCC 30010 / Neff)</name>
    <dbReference type="NCBI Taxonomy" id="1257118"/>
    <lineage>
        <taxon>Eukaryota</taxon>
        <taxon>Amoebozoa</taxon>
        <taxon>Discosea</taxon>
        <taxon>Longamoebia</taxon>
        <taxon>Centramoebida</taxon>
        <taxon>Acanthamoebidae</taxon>
        <taxon>Acanthamoeba</taxon>
    </lineage>
</organism>
<keyword evidence="8" id="KW-0333">Golgi apparatus</keyword>
<dbReference type="Proteomes" id="UP000011083">
    <property type="component" value="Unassembled WGS sequence"/>
</dbReference>
<feature type="binding site" evidence="11">
    <location>
        <begin position="127"/>
        <end position="130"/>
    </location>
    <ligand>
        <name>GTP</name>
        <dbReference type="ChEBI" id="CHEBI:37565"/>
    </ligand>
</feature>
<keyword evidence="12" id="KW-0479">Metal-binding</keyword>
<evidence type="ECO:0000256" key="3">
    <source>
        <dbReference type="ARBA" id="ARBA00022448"/>
    </source>
</evidence>
<dbReference type="NCBIfam" id="TIGR00231">
    <property type="entry name" value="small_GTP"/>
    <property type="match status" value="1"/>
</dbReference>
<keyword evidence="15" id="KW-1185">Reference proteome</keyword>
<dbReference type="InterPro" id="IPR024156">
    <property type="entry name" value="Small_GTPase_ARF"/>
</dbReference>
<proteinExistence type="inferred from homology"/>
<keyword evidence="6" id="KW-0931">ER-Golgi transport</keyword>
<evidence type="ECO:0000256" key="8">
    <source>
        <dbReference type="ARBA" id="ARBA00023034"/>
    </source>
</evidence>
<keyword evidence="5 11" id="KW-0547">Nucleotide-binding</keyword>
<dbReference type="VEuPathDB" id="AmoebaDB:ACA1_092970"/>
<reference evidence="14 15" key="1">
    <citation type="journal article" date="2013" name="Genome Biol.">
        <title>Genome of Acanthamoeba castellanii highlights extensive lateral gene transfer and early evolution of tyrosine kinase signaling.</title>
        <authorList>
            <person name="Clarke M."/>
            <person name="Lohan A.J."/>
            <person name="Liu B."/>
            <person name="Lagkouvardos I."/>
            <person name="Roy S."/>
            <person name="Zafar N."/>
            <person name="Bertelli C."/>
            <person name="Schilde C."/>
            <person name="Kianianmomeni A."/>
            <person name="Burglin T.R."/>
            <person name="Frech C."/>
            <person name="Turcotte B."/>
            <person name="Kopec K.O."/>
            <person name="Synnott J.M."/>
            <person name="Choo C."/>
            <person name="Paponov I."/>
            <person name="Finkler A."/>
            <person name="Soon Heng Tan C."/>
            <person name="Hutchins A.P."/>
            <person name="Weinmeier T."/>
            <person name="Rattei T."/>
            <person name="Chu J.S."/>
            <person name="Gimenez G."/>
            <person name="Irimia M."/>
            <person name="Rigden D.J."/>
            <person name="Fitzpatrick D.A."/>
            <person name="Lorenzo-Morales J."/>
            <person name="Bateman A."/>
            <person name="Chiu C.H."/>
            <person name="Tang P."/>
            <person name="Hegemann P."/>
            <person name="Fromm H."/>
            <person name="Raoult D."/>
            <person name="Greub G."/>
            <person name="Miranda-Saavedra D."/>
            <person name="Chen N."/>
            <person name="Nash P."/>
            <person name="Ginger M.L."/>
            <person name="Horn M."/>
            <person name="Schaap P."/>
            <person name="Caler L."/>
            <person name="Loftus B."/>
        </authorList>
    </citation>
    <scope>NUCLEOTIDE SEQUENCE [LARGE SCALE GENOMIC DNA]</scope>
    <source>
        <strain evidence="14 15">Neff</strain>
    </source>
</reference>
<dbReference type="CDD" id="cd00878">
    <property type="entry name" value="Arf_Arl"/>
    <property type="match status" value="1"/>
</dbReference>
<evidence type="ECO:0000256" key="4">
    <source>
        <dbReference type="ARBA" id="ARBA00022707"/>
    </source>
</evidence>
<evidence type="ECO:0000313" key="15">
    <source>
        <dbReference type="Proteomes" id="UP000011083"/>
    </source>
</evidence>
<dbReference type="Gene3D" id="3.40.50.300">
    <property type="entry name" value="P-loop containing nucleotide triphosphate hydrolases"/>
    <property type="match status" value="1"/>
</dbReference>
<dbReference type="EMBL" id="KB008103">
    <property type="protein sequence ID" value="ELR12762.1"/>
    <property type="molecule type" value="Genomic_DNA"/>
</dbReference>
<dbReference type="GO" id="GO:0046872">
    <property type="term" value="F:metal ion binding"/>
    <property type="evidence" value="ECO:0007669"/>
    <property type="project" value="UniProtKB-KW"/>
</dbReference>
<dbReference type="GeneID" id="14913658"/>
<dbReference type="PRINTS" id="PR00328">
    <property type="entry name" value="SAR1GTPBP"/>
</dbReference>
<comment type="similarity">
    <text evidence="2 13">Belongs to the small GTPase superfamily. Arf family.</text>
</comment>
<evidence type="ECO:0000256" key="9">
    <source>
        <dbReference type="ARBA" id="ARBA00023134"/>
    </source>
</evidence>
<evidence type="ECO:0000256" key="13">
    <source>
        <dbReference type="RuleBase" id="RU003925"/>
    </source>
</evidence>
<keyword evidence="3" id="KW-0813">Transport</keyword>
<dbReference type="InterPro" id="IPR006689">
    <property type="entry name" value="Small_GTPase_ARF/SAR"/>
</dbReference>
<dbReference type="InterPro" id="IPR027417">
    <property type="entry name" value="P-loop_NTPase"/>
</dbReference>